<reference evidence="1" key="1">
    <citation type="journal article" date="2015" name="Nature">
        <title>Complex archaea that bridge the gap between prokaryotes and eukaryotes.</title>
        <authorList>
            <person name="Spang A."/>
            <person name="Saw J.H."/>
            <person name="Jorgensen S.L."/>
            <person name="Zaremba-Niedzwiedzka K."/>
            <person name="Martijn J."/>
            <person name="Lind A.E."/>
            <person name="van Eijk R."/>
            <person name="Schleper C."/>
            <person name="Guy L."/>
            <person name="Ettema T.J."/>
        </authorList>
    </citation>
    <scope>NUCLEOTIDE SEQUENCE</scope>
</reference>
<gene>
    <name evidence="1" type="ORF">LCGC14_3044660</name>
</gene>
<sequence>MRISQAPSLDILKASVLSAQGDIIQRGAAVPERL</sequence>
<organism evidence="1">
    <name type="scientific">marine sediment metagenome</name>
    <dbReference type="NCBI Taxonomy" id="412755"/>
    <lineage>
        <taxon>unclassified sequences</taxon>
        <taxon>metagenomes</taxon>
        <taxon>ecological metagenomes</taxon>
    </lineage>
</organism>
<comment type="caution">
    <text evidence="1">The sequence shown here is derived from an EMBL/GenBank/DDBJ whole genome shotgun (WGS) entry which is preliminary data.</text>
</comment>
<evidence type="ECO:0000313" key="1">
    <source>
        <dbReference type="EMBL" id="KKK58418.1"/>
    </source>
</evidence>
<accession>A0A0F8WP38</accession>
<proteinExistence type="predicted"/>
<feature type="non-terminal residue" evidence="1">
    <location>
        <position position="34"/>
    </location>
</feature>
<name>A0A0F8WP38_9ZZZZ</name>
<protein>
    <submittedName>
        <fullName evidence="1">Uncharacterized protein</fullName>
    </submittedName>
</protein>
<dbReference type="AlphaFoldDB" id="A0A0F8WP38"/>
<dbReference type="EMBL" id="LAZR01063993">
    <property type="protein sequence ID" value="KKK58418.1"/>
    <property type="molecule type" value="Genomic_DNA"/>
</dbReference>